<organism evidence="2 3">
    <name type="scientific">Mannheimia granulomatis</name>
    <dbReference type="NCBI Taxonomy" id="85402"/>
    <lineage>
        <taxon>Bacteria</taxon>
        <taxon>Pseudomonadati</taxon>
        <taxon>Pseudomonadota</taxon>
        <taxon>Gammaproteobacteria</taxon>
        <taxon>Pasteurellales</taxon>
        <taxon>Pasteurellaceae</taxon>
        <taxon>Mannheimia</taxon>
    </lineage>
</organism>
<evidence type="ECO:0000313" key="3">
    <source>
        <dbReference type="Proteomes" id="UP000054123"/>
    </source>
</evidence>
<feature type="compositionally biased region" description="Basic and acidic residues" evidence="1">
    <location>
        <begin position="115"/>
        <end position="126"/>
    </location>
</feature>
<name>A0A011NC97_9PAST</name>
<comment type="caution">
    <text evidence="2">The sequence shown here is derived from an EMBL/GenBank/DDBJ whole genome shotgun (WGS) entry which is preliminary data.</text>
</comment>
<keyword evidence="3" id="KW-1185">Reference proteome</keyword>
<protein>
    <submittedName>
        <fullName evidence="2">Uncharacterized protein</fullName>
    </submittedName>
</protein>
<evidence type="ECO:0000313" key="2">
    <source>
        <dbReference type="EMBL" id="EXI61980.1"/>
    </source>
</evidence>
<gene>
    <name evidence="2" type="ORF">AK33_07590</name>
</gene>
<dbReference type="AlphaFoldDB" id="A0A011NC97"/>
<dbReference type="EMBL" id="JANJ01000005">
    <property type="protein sequence ID" value="EXI61980.1"/>
    <property type="molecule type" value="Genomic_DNA"/>
</dbReference>
<proteinExistence type="predicted"/>
<dbReference type="OrthoDB" id="5678701at2"/>
<dbReference type="PATRIC" id="fig|1450449.3.peg.1494"/>
<sequence length="126" mass="14002">MAGLSITCPFCGGVANIRNSLRPTLLTVQAQVNCSRCGQLKAEFVGQLTNIKRAVFIECDEANQWDKPERELIKEGKIQGKDNAQRLKELRGSQQDLFARVPGELPPEQVTPAERVAKRESLSKTH</sequence>
<accession>A0A011NC97</accession>
<reference evidence="2 3" key="1">
    <citation type="journal article" date="2014" name="Genome Announc.">
        <title>Genome Sequence of a Presumptive Mannheimia haemolytica Strain with an A1/A6-Cross-Reactive Serotype from a White-Tailed Deer (Odocoileus virginianus).</title>
        <authorList>
            <person name="Lawrence P.K."/>
            <person name="Bey R.F."/>
            <person name="Wiener B."/>
            <person name="Kittichotirat W."/>
            <person name="Bumgarner R.E."/>
        </authorList>
    </citation>
    <scope>NUCLEOTIDE SEQUENCE [LARGE SCALE GENOMIC DNA]</scope>
    <source>
        <strain evidence="2 3">PKL10</strain>
    </source>
</reference>
<feature type="region of interest" description="Disordered" evidence="1">
    <location>
        <begin position="98"/>
        <end position="126"/>
    </location>
</feature>
<dbReference type="RefSeq" id="WP_042803210.1">
    <property type="nucleotide sequence ID" value="NZ_AVSP01000002.1"/>
</dbReference>
<dbReference type="Proteomes" id="UP000054123">
    <property type="component" value="Unassembled WGS sequence"/>
</dbReference>
<evidence type="ECO:0000256" key="1">
    <source>
        <dbReference type="SAM" id="MobiDB-lite"/>
    </source>
</evidence>